<proteinExistence type="predicted"/>
<dbReference type="AlphaFoldDB" id="A0A4C1VFB5"/>
<evidence type="ECO:0000313" key="1">
    <source>
        <dbReference type="EMBL" id="GBP37536.1"/>
    </source>
</evidence>
<sequence length="143" mass="16591">MSHRTRESRRMPSLSHSTMIGLRARSTRELVHSLQMYCKLLRVFEDLQPRQDNAQPAAGDSSRFFEGRRNTSRRIRRVGREEVYQDIRHGREAQIQAQSSHLKYDTRSGPGIEIMMDTASSVDIEEVEIHAMSTQLILVYKCN</sequence>
<protein>
    <submittedName>
        <fullName evidence="1">Uncharacterized protein</fullName>
    </submittedName>
</protein>
<dbReference type="Proteomes" id="UP000299102">
    <property type="component" value="Unassembled WGS sequence"/>
</dbReference>
<reference evidence="1 2" key="1">
    <citation type="journal article" date="2019" name="Commun. Biol.">
        <title>The bagworm genome reveals a unique fibroin gene that provides high tensile strength.</title>
        <authorList>
            <person name="Kono N."/>
            <person name="Nakamura H."/>
            <person name="Ohtoshi R."/>
            <person name="Tomita M."/>
            <person name="Numata K."/>
            <person name="Arakawa K."/>
        </authorList>
    </citation>
    <scope>NUCLEOTIDE SEQUENCE [LARGE SCALE GENOMIC DNA]</scope>
</reference>
<organism evidence="1 2">
    <name type="scientific">Eumeta variegata</name>
    <name type="common">Bagworm moth</name>
    <name type="synonym">Eumeta japonica</name>
    <dbReference type="NCBI Taxonomy" id="151549"/>
    <lineage>
        <taxon>Eukaryota</taxon>
        <taxon>Metazoa</taxon>
        <taxon>Ecdysozoa</taxon>
        <taxon>Arthropoda</taxon>
        <taxon>Hexapoda</taxon>
        <taxon>Insecta</taxon>
        <taxon>Pterygota</taxon>
        <taxon>Neoptera</taxon>
        <taxon>Endopterygota</taxon>
        <taxon>Lepidoptera</taxon>
        <taxon>Glossata</taxon>
        <taxon>Ditrysia</taxon>
        <taxon>Tineoidea</taxon>
        <taxon>Psychidae</taxon>
        <taxon>Oiketicinae</taxon>
        <taxon>Eumeta</taxon>
    </lineage>
</organism>
<gene>
    <name evidence="1" type="ORF">EVAR_28788_1</name>
</gene>
<dbReference type="EMBL" id="BGZK01000335">
    <property type="protein sequence ID" value="GBP37536.1"/>
    <property type="molecule type" value="Genomic_DNA"/>
</dbReference>
<accession>A0A4C1VFB5</accession>
<keyword evidence="2" id="KW-1185">Reference proteome</keyword>
<evidence type="ECO:0000313" key="2">
    <source>
        <dbReference type="Proteomes" id="UP000299102"/>
    </source>
</evidence>
<name>A0A4C1VFB5_EUMVA</name>
<comment type="caution">
    <text evidence="1">The sequence shown here is derived from an EMBL/GenBank/DDBJ whole genome shotgun (WGS) entry which is preliminary data.</text>
</comment>